<dbReference type="AlphaFoldDB" id="A0A3R7PC95"/>
<protein>
    <submittedName>
        <fullName evidence="3">Uncharacterized protein</fullName>
    </submittedName>
</protein>
<feature type="compositionally biased region" description="Pro residues" evidence="1">
    <location>
        <begin position="523"/>
        <end position="555"/>
    </location>
</feature>
<evidence type="ECO:0000313" key="3">
    <source>
        <dbReference type="EMBL" id="ROT81669.1"/>
    </source>
</evidence>
<evidence type="ECO:0000256" key="1">
    <source>
        <dbReference type="SAM" id="MobiDB-lite"/>
    </source>
</evidence>
<sequence length="894" mass="96640">MVVIRPSSDCTLLLSSASSCLPLRLHSSPHRTARRPLLSEFLPPLSYSSTYCSFTISILSSRINERTQFLIVVRTSSPSESSRLALLSLSTSHPRISDHPTDLICPSILTSLSRNKESFSLVFSLLGRNGLLRPQIFLLLPQCSHPPISFSLLCHSPAPLSHLRCNYIITQSSHESIINSHVLRTTSRYAAFRTSSGAGLRTFTTSRCARFTTSRVRFTESSVRRGLRDVSGTACRLRTSRVPRFTDVLVRGLRSARFTDVSVRRFLRFTDVSVRGLRTSLRCRFTDGLRTVSVATYGRLGRGFTDVSGTRFTDARLRTSWYARGFTDVSAVYGRLAVYGRPVRGLPDGGSDVSRLRTCLQTSPFPSSPPPPFPSPPSPLPLILLFPLLHSCPSFPPSPPPNLSFLLLLSSSSSLPPSRSSKPLLSPPPFLPPYSPPIPSSPPPNLLLFPHSLLPPIPPPSRHLPHLSPLRSPPPPSPSSCPSPPSQPPLRSDRLAFRQSSPPSTHPPPPPPSPCAPLQGPLALPPSPASPLSKPPRPPLSPPLPSSLPFPPPSPSQSFLQSEENFDISYFPLFSTPHFATPFSFSTFSSLASFLAIPFPYFPPLPLPTVTIPLLPRPPTFPLPLSNPLYFQGGREESAGAGGFSSFCFHPLSFPCFSSSSLPLPPNPFLSLSSSGAQCPSPPLPSLPCLLPSSLVSPLSPCTFPLVSPRLHVNLPPFSVPFFPFFLSLLFSFLFLAAPSLFLSPHNPAATSLINFSSAFSLLPYLLCCVYSRPQTSANYSLSSPRNLPLFSSIPLPLICPLFTPLPSNCFLLSLPPPPFYYLPSTPPLSTVPLASPPFSLSPCPPPPSTGLLPPLSTALVPPTPLVSCPLLSPVPLPIPLSFPYPAPSSPPSS</sequence>
<comment type="caution">
    <text evidence="3">The sequence shown here is derived from an EMBL/GenBank/DDBJ whole genome shotgun (WGS) entry which is preliminary data.</text>
</comment>
<name>A0A3R7PC95_PENVA</name>
<keyword evidence="4" id="KW-1185">Reference proteome</keyword>
<dbReference type="PROSITE" id="PS51257">
    <property type="entry name" value="PROKAR_LIPOPROTEIN"/>
    <property type="match status" value="1"/>
</dbReference>
<evidence type="ECO:0000313" key="4">
    <source>
        <dbReference type="Proteomes" id="UP000283509"/>
    </source>
</evidence>
<evidence type="ECO:0000256" key="2">
    <source>
        <dbReference type="SAM" id="Phobius"/>
    </source>
</evidence>
<keyword evidence="2" id="KW-1133">Transmembrane helix</keyword>
<gene>
    <name evidence="3" type="ORF">C7M84_025167</name>
</gene>
<organism evidence="3 4">
    <name type="scientific">Penaeus vannamei</name>
    <name type="common">Whiteleg shrimp</name>
    <name type="synonym">Litopenaeus vannamei</name>
    <dbReference type="NCBI Taxonomy" id="6689"/>
    <lineage>
        <taxon>Eukaryota</taxon>
        <taxon>Metazoa</taxon>
        <taxon>Ecdysozoa</taxon>
        <taxon>Arthropoda</taxon>
        <taxon>Crustacea</taxon>
        <taxon>Multicrustacea</taxon>
        <taxon>Malacostraca</taxon>
        <taxon>Eumalacostraca</taxon>
        <taxon>Eucarida</taxon>
        <taxon>Decapoda</taxon>
        <taxon>Dendrobranchiata</taxon>
        <taxon>Penaeoidea</taxon>
        <taxon>Penaeidae</taxon>
        <taxon>Penaeus</taxon>
    </lineage>
</organism>
<feature type="transmembrane region" description="Helical" evidence="2">
    <location>
        <begin position="722"/>
        <end position="742"/>
    </location>
</feature>
<accession>A0A3R7PC95</accession>
<dbReference type="Proteomes" id="UP000283509">
    <property type="component" value="Unassembled WGS sequence"/>
</dbReference>
<feature type="region of interest" description="Disordered" evidence="1">
    <location>
        <begin position="460"/>
        <end position="560"/>
    </location>
</feature>
<dbReference type="EMBL" id="QCYY01000936">
    <property type="protein sequence ID" value="ROT81669.1"/>
    <property type="molecule type" value="Genomic_DNA"/>
</dbReference>
<keyword evidence="2" id="KW-0472">Membrane</keyword>
<feature type="compositionally biased region" description="Pro residues" evidence="1">
    <location>
        <begin position="471"/>
        <end position="488"/>
    </location>
</feature>
<feature type="compositionally biased region" description="Pro residues" evidence="1">
    <location>
        <begin position="504"/>
        <end position="515"/>
    </location>
</feature>
<proteinExistence type="predicted"/>
<reference evidence="3 4" key="2">
    <citation type="submission" date="2019-01" db="EMBL/GenBank/DDBJ databases">
        <title>The decoding of complex shrimp genome reveals the adaptation for benthos swimmer, frequently molting mechanism and breeding impact on genome.</title>
        <authorList>
            <person name="Sun Y."/>
            <person name="Gao Y."/>
            <person name="Yu Y."/>
        </authorList>
    </citation>
    <scope>NUCLEOTIDE SEQUENCE [LARGE SCALE GENOMIC DNA]</scope>
    <source>
        <tissue evidence="3">Muscle</tissue>
    </source>
</reference>
<reference evidence="3 4" key="1">
    <citation type="submission" date="2018-04" db="EMBL/GenBank/DDBJ databases">
        <authorList>
            <person name="Zhang X."/>
            <person name="Yuan J."/>
            <person name="Li F."/>
            <person name="Xiang J."/>
        </authorList>
    </citation>
    <scope>NUCLEOTIDE SEQUENCE [LARGE SCALE GENOMIC DNA]</scope>
    <source>
        <tissue evidence="3">Muscle</tissue>
    </source>
</reference>
<keyword evidence="2" id="KW-0812">Transmembrane</keyword>